<dbReference type="InterPro" id="IPR016187">
    <property type="entry name" value="CTDL_fold"/>
</dbReference>
<keyword evidence="3" id="KW-1185">Reference proteome</keyword>
<evidence type="ECO:0000256" key="1">
    <source>
        <dbReference type="SAM" id="SignalP"/>
    </source>
</evidence>
<dbReference type="OrthoDB" id="441660at2759"/>
<dbReference type="SUPFAM" id="SSF56436">
    <property type="entry name" value="C-type lectin-like"/>
    <property type="match status" value="1"/>
</dbReference>
<dbReference type="InterPro" id="IPR050111">
    <property type="entry name" value="C-type_lectin/snaclec_domain"/>
</dbReference>
<gene>
    <name evidence="4" type="primary">LOC111112858</name>
</gene>
<dbReference type="GeneID" id="111112858"/>
<sequence>MLLYMFLVVGLAGFVNLSRVCENGWMAYNNNCYWFSTSGVEFKDAVKNCVNIGSSLIEFSERVEQNWVLLQSKIRGYKNIWVGLTDLLIANTFVLASTGNKPSYTNWARGQPQRNKEHCTSVSLSQRQWHDFLCSKRFHYICRKPANHYA</sequence>
<dbReference type="InterPro" id="IPR001304">
    <property type="entry name" value="C-type_lectin-like"/>
</dbReference>
<dbReference type="PROSITE" id="PS50041">
    <property type="entry name" value="C_TYPE_LECTIN_2"/>
    <property type="match status" value="1"/>
</dbReference>
<reference evidence="4" key="1">
    <citation type="submission" date="2025-08" db="UniProtKB">
        <authorList>
            <consortium name="RefSeq"/>
        </authorList>
    </citation>
    <scope>IDENTIFICATION</scope>
    <source>
        <tissue evidence="4">Whole sample</tissue>
    </source>
</reference>
<evidence type="ECO:0000313" key="4">
    <source>
        <dbReference type="RefSeq" id="XP_022306421.1"/>
    </source>
</evidence>
<protein>
    <submittedName>
        <fullName evidence="4">Perlucin-like protein</fullName>
    </submittedName>
</protein>
<keyword evidence="1" id="KW-0732">Signal</keyword>
<dbReference type="InterPro" id="IPR016186">
    <property type="entry name" value="C-type_lectin-like/link_sf"/>
</dbReference>
<organism evidence="3 4">
    <name type="scientific">Crassostrea virginica</name>
    <name type="common">Eastern oyster</name>
    <dbReference type="NCBI Taxonomy" id="6565"/>
    <lineage>
        <taxon>Eukaryota</taxon>
        <taxon>Metazoa</taxon>
        <taxon>Spiralia</taxon>
        <taxon>Lophotrochozoa</taxon>
        <taxon>Mollusca</taxon>
        <taxon>Bivalvia</taxon>
        <taxon>Autobranchia</taxon>
        <taxon>Pteriomorphia</taxon>
        <taxon>Ostreida</taxon>
        <taxon>Ostreoidea</taxon>
        <taxon>Ostreidae</taxon>
        <taxon>Crassostrea</taxon>
    </lineage>
</organism>
<feature type="domain" description="C-type lectin" evidence="2">
    <location>
        <begin position="28"/>
        <end position="143"/>
    </location>
</feature>
<dbReference type="AlphaFoldDB" id="A0A8B8BU37"/>
<dbReference type="SMART" id="SM00034">
    <property type="entry name" value="CLECT"/>
    <property type="match status" value="1"/>
</dbReference>
<dbReference type="PANTHER" id="PTHR22803">
    <property type="entry name" value="MANNOSE, PHOSPHOLIPASE, LECTIN RECEPTOR RELATED"/>
    <property type="match status" value="1"/>
</dbReference>
<feature type="chain" id="PRO_5034128347" evidence="1">
    <location>
        <begin position="18"/>
        <end position="150"/>
    </location>
</feature>
<feature type="signal peptide" evidence="1">
    <location>
        <begin position="1"/>
        <end position="17"/>
    </location>
</feature>
<dbReference type="Proteomes" id="UP000694844">
    <property type="component" value="Chromosome 9"/>
</dbReference>
<dbReference type="Pfam" id="PF00059">
    <property type="entry name" value="Lectin_C"/>
    <property type="match status" value="1"/>
</dbReference>
<dbReference type="KEGG" id="cvn:111112858"/>
<dbReference type="CDD" id="cd00037">
    <property type="entry name" value="CLECT"/>
    <property type="match status" value="1"/>
</dbReference>
<evidence type="ECO:0000259" key="2">
    <source>
        <dbReference type="PROSITE" id="PS50041"/>
    </source>
</evidence>
<name>A0A8B8BU37_CRAVI</name>
<dbReference type="RefSeq" id="XP_022306421.1">
    <property type="nucleotide sequence ID" value="XM_022450713.1"/>
</dbReference>
<evidence type="ECO:0000313" key="3">
    <source>
        <dbReference type="Proteomes" id="UP000694844"/>
    </source>
</evidence>
<dbReference type="Gene3D" id="3.10.100.10">
    <property type="entry name" value="Mannose-Binding Protein A, subunit A"/>
    <property type="match status" value="1"/>
</dbReference>
<proteinExistence type="predicted"/>
<accession>A0A8B8BU37</accession>